<dbReference type="GO" id="GO:0016323">
    <property type="term" value="C:basolateral plasma membrane"/>
    <property type="evidence" value="ECO:0007669"/>
    <property type="project" value="TreeGrafter"/>
</dbReference>
<dbReference type="GO" id="GO:0098609">
    <property type="term" value="P:cell-cell adhesion"/>
    <property type="evidence" value="ECO:0007669"/>
    <property type="project" value="TreeGrafter"/>
</dbReference>
<gene>
    <name evidence="8" type="primary">LOC111128213</name>
</gene>
<protein>
    <submittedName>
        <fullName evidence="8">Uncharacterized protein LOC111128213</fullName>
    </submittedName>
</protein>
<feature type="compositionally biased region" description="Basic and acidic residues" evidence="3">
    <location>
        <begin position="400"/>
        <end position="433"/>
    </location>
</feature>
<feature type="compositionally biased region" description="Acidic residues" evidence="3">
    <location>
        <begin position="774"/>
        <end position="784"/>
    </location>
</feature>
<accession>A0A8B8DMM3</accession>
<feature type="compositionally biased region" description="Polar residues" evidence="3">
    <location>
        <begin position="816"/>
        <end position="837"/>
    </location>
</feature>
<feature type="signal peptide" evidence="5">
    <location>
        <begin position="1"/>
        <end position="22"/>
    </location>
</feature>
<reference evidence="8" key="1">
    <citation type="submission" date="2025-08" db="UniProtKB">
        <authorList>
            <consortium name="RefSeq"/>
        </authorList>
    </citation>
    <scope>IDENTIFICATION</scope>
    <source>
        <tissue evidence="8">Whole sample</tissue>
    </source>
</reference>
<dbReference type="PROSITE" id="PS50106">
    <property type="entry name" value="PDZ"/>
    <property type="match status" value="1"/>
</dbReference>
<sequence>MMLEGAALCVMLWGASLGMVSAQQNCPDRTDPAVIVVATIFATLAVVFIVAGVIFFLIWRRRRDLKSSKGPAPQGDERKVGVTNLAYTDGEGDPGLAEQGVGGYIQCREYSTPPPHTNKHSSENRASSPRKSWSPSSKSDLLPKPGSHGSLDDLCMDPEIASCWLHSQDFVGLGFNIAGSMRDGIFVSQVHNRGPAVESGIFRVGDRIMSVTVSFENMVYEDALTILSYASPYPVKITLQKELPSKARERRSGHQRVVLNHPLYRSQSMDTLLKINKEPAYTPKRSMSEMRQPKEVLNNLKQSLRVNVDSEGRNGHITEHSPEIHITADVEQGVVPAQKQPVTQLVPPPAESGDEDAPPPQPTIPPPPLQFDDSVDGEVSSPNEAPTGIRFSSEFENLNEQDKLDMLRLSYEDPDTKIKEELDTSLTDSREPALADVSFQSDSTVTETEAKSPSPIKPERKKKKSSSESSSLSSYDEAGDGQMSPRDTMPDIVEDHISVSVSGKNNAAPNQADFEVFEDVITPQKSDRKVNLSSDKIQLSSVDVTPNDFSDVRDSPTEASRTLVDYSFSDMEGSLRPQSPGDTPSVEEDVITPVQLKKGELESSILRYFNDSDNTSTSTVGHRQSPPSHSPNTTVSSVEFNLNNNTDLFSTPYPKRNTKEGHSGMSYDISMVELNDIEKKLKQNSKGPVKQGVAFEVRDDVLSGKTVLSRLKDESDAGGHVSRTKSCEDNLARKALSDSSLGWSGKRLVRAGSFSELPQDDSSDWIDHNNLENDESILSQEEEKETLNSSEESLNANPKNGLQKFKMFGARENLANLSSENSGSQQSITDSWSGESTTPPPYLSKNGGHGEVNSQDSTPVKAPKNLTTSSSPRDPTSPLEGNLPYTFSSDVTLGEEEDC</sequence>
<evidence type="ECO:0000256" key="3">
    <source>
        <dbReference type="SAM" id="MobiDB-lite"/>
    </source>
</evidence>
<dbReference type="GeneID" id="111128213"/>
<feature type="compositionally biased region" description="Polar residues" evidence="3">
    <location>
        <begin position="499"/>
        <end position="509"/>
    </location>
</feature>
<name>A0A8B8DMM3_CRAVI</name>
<keyword evidence="4" id="KW-1133">Transmembrane helix</keyword>
<keyword evidence="2 4" id="KW-0472">Membrane</keyword>
<feature type="transmembrane region" description="Helical" evidence="4">
    <location>
        <begin position="32"/>
        <end position="59"/>
    </location>
</feature>
<feature type="region of interest" description="Disordered" evidence="3">
    <location>
        <begin position="107"/>
        <end position="144"/>
    </location>
</feature>
<dbReference type="GO" id="GO:0097120">
    <property type="term" value="P:receptor localization to synapse"/>
    <property type="evidence" value="ECO:0007669"/>
    <property type="project" value="TreeGrafter"/>
</dbReference>
<dbReference type="InterPro" id="IPR001478">
    <property type="entry name" value="PDZ"/>
</dbReference>
<organism evidence="7 8">
    <name type="scientific">Crassostrea virginica</name>
    <name type="common">Eastern oyster</name>
    <dbReference type="NCBI Taxonomy" id="6565"/>
    <lineage>
        <taxon>Eukaryota</taxon>
        <taxon>Metazoa</taxon>
        <taxon>Spiralia</taxon>
        <taxon>Lophotrochozoa</taxon>
        <taxon>Mollusca</taxon>
        <taxon>Bivalvia</taxon>
        <taxon>Autobranchia</taxon>
        <taxon>Pteriomorphia</taxon>
        <taxon>Ostreida</taxon>
        <taxon>Ostreoidea</taxon>
        <taxon>Ostreidae</taxon>
        <taxon>Crassostrea</taxon>
    </lineage>
</organism>
<feature type="compositionally biased region" description="Polar residues" evidence="3">
    <location>
        <begin position="611"/>
        <end position="634"/>
    </location>
</feature>
<feature type="compositionally biased region" description="Low complexity" evidence="3">
    <location>
        <begin position="867"/>
        <end position="878"/>
    </location>
</feature>
<feature type="compositionally biased region" description="Polar residues" evidence="3">
    <location>
        <begin position="438"/>
        <end position="447"/>
    </location>
</feature>
<evidence type="ECO:0000313" key="8">
    <source>
        <dbReference type="RefSeq" id="XP_022329422.1"/>
    </source>
</evidence>
<dbReference type="PANTHER" id="PTHR23119:SF51">
    <property type="entry name" value="DISKS LARGE 1 TUMOR SUPPRESSOR PROTEIN"/>
    <property type="match status" value="1"/>
</dbReference>
<feature type="region of interest" description="Disordered" evidence="3">
    <location>
        <begin position="816"/>
        <end position="899"/>
    </location>
</feature>
<dbReference type="InterPro" id="IPR050614">
    <property type="entry name" value="Synaptic_Scaffolding_LAP-MAGUK"/>
</dbReference>
<feature type="region of interest" description="Disordered" evidence="3">
    <location>
        <begin position="344"/>
        <end position="512"/>
    </location>
</feature>
<feature type="domain" description="PDZ" evidence="6">
    <location>
        <begin position="173"/>
        <end position="227"/>
    </location>
</feature>
<dbReference type="GO" id="GO:0043113">
    <property type="term" value="P:receptor clustering"/>
    <property type="evidence" value="ECO:0007669"/>
    <property type="project" value="TreeGrafter"/>
</dbReference>
<dbReference type="Proteomes" id="UP000694844">
    <property type="component" value="Chromosome 4"/>
</dbReference>
<feature type="region of interest" description="Disordered" evidence="3">
    <location>
        <begin position="774"/>
        <end position="799"/>
    </location>
</feature>
<evidence type="ECO:0000313" key="7">
    <source>
        <dbReference type="Proteomes" id="UP000694844"/>
    </source>
</evidence>
<feature type="region of interest" description="Disordered" evidence="3">
    <location>
        <begin position="610"/>
        <end position="634"/>
    </location>
</feature>
<feature type="region of interest" description="Disordered" evidence="3">
    <location>
        <begin position="568"/>
        <end position="587"/>
    </location>
</feature>
<evidence type="ECO:0000256" key="5">
    <source>
        <dbReference type="SAM" id="SignalP"/>
    </source>
</evidence>
<dbReference type="KEGG" id="cvn:111128213"/>
<proteinExistence type="predicted"/>
<keyword evidence="4" id="KW-0812">Transmembrane</keyword>
<dbReference type="SMART" id="SM00228">
    <property type="entry name" value="PDZ"/>
    <property type="match status" value="1"/>
</dbReference>
<evidence type="ECO:0000256" key="4">
    <source>
        <dbReference type="SAM" id="Phobius"/>
    </source>
</evidence>
<dbReference type="GO" id="GO:0030054">
    <property type="term" value="C:cell junction"/>
    <property type="evidence" value="ECO:0007669"/>
    <property type="project" value="TreeGrafter"/>
</dbReference>
<dbReference type="RefSeq" id="XP_022329422.1">
    <property type="nucleotide sequence ID" value="XM_022473714.1"/>
</dbReference>
<evidence type="ECO:0000259" key="6">
    <source>
        <dbReference type="PROSITE" id="PS50106"/>
    </source>
</evidence>
<keyword evidence="5" id="KW-0732">Signal</keyword>
<dbReference type="SUPFAM" id="SSF50156">
    <property type="entry name" value="PDZ domain-like"/>
    <property type="match status" value="1"/>
</dbReference>
<dbReference type="Pfam" id="PF00595">
    <property type="entry name" value="PDZ"/>
    <property type="match status" value="1"/>
</dbReference>
<comment type="subcellular location">
    <subcellularLocation>
        <location evidence="1">Membrane</location>
    </subcellularLocation>
</comment>
<dbReference type="Gene3D" id="2.30.42.10">
    <property type="match status" value="1"/>
</dbReference>
<dbReference type="PANTHER" id="PTHR23119">
    <property type="entry name" value="DISCS LARGE"/>
    <property type="match status" value="1"/>
</dbReference>
<feature type="compositionally biased region" description="Low complexity" evidence="3">
    <location>
        <begin position="127"/>
        <end position="144"/>
    </location>
</feature>
<evidence type="ECO:0000256" key="1">
    <source>
        <dbReference type="ARBA" id="ARBA00004370"/>
    </source>
</evidence>
<feature type="chain" id="PRO_5034587946" evidence="5">
    <location>
        <begin position="23"/>
        <end position="899"/>
    </location>
</feature>
<dbReference type="GO" id="GO:0045197">
    <property type="term" value="P:establishment or maintenance of epithelial cell apical/basal polarity"/>
    <property type="evidence" value="ECO:0007669"/>
    <property type="project" value="TreeGrafter"/>
</dbReference>
<feature type="compositionally biased region" description="Pro residues" evidence="3">
    <location>
        <begin position="358"/>
        <end position="369"/>
    </location>
</feature>
<dbReference type="OrthoDB" id="447516at2759"/>
<dbReference type="GO" id="GO:0019901">
    <property type="term" value="F:protein kinase binding"/>
    <property type="evidence" value="ECO:0007669"/>
    <property type="project" value="TreeGrafter"/>
</dbReference>
<evidence type="ECO:0000256" key="2">
    <source>
        <dbReference type="ARBA" id="ARBA00023136"/>
    </source>
</evidence>
<dbReference type="CDD" id="cd00136">
    <property type="entry name" value="PDZ_canonical"/>
    <property type="match status" value="1"/>
</dbReference>
<keyword evidence="7" id="KW-1185">Reference proteome</keyword>
<dbReference type="InterPro" id="IPR036034">
    <property type="entry name" value="PDZ_sf"/>
</dbReference>
<dbReference type="AlphaFoldDB" id="A0A8B8DMM3"/>